<organism evidence="3">
    <name type="scientific">Veillonella atypica</name>
    <dbReference type="NCBI Taxonomy" id="39777"/>
    <lineage>
        <taxon>Bacteria</taxon>
        <taxon>Bacillati</taxon>
        <taxon>Bacillota</taxon>
        <taxon>Negativicutes</taxon>
        <taxon>Veillonellales</taxon>
        <taxon>Veillonellaceae</taxon>
        <taxon>Veillonella</taxon>
    </lineage>
</organism>
<keyword evidence="1" id="KW-1133">Transmembrane helix</keyword>
<dbReference type="RefSeq" id="WP_060807348.1">
    <property type="nucleotide sequence ID" value="NZ_KQ958060.1"/>
</dbReference>
<feature type="domain" description="DZANK-type" evidence="2">
    <location>
        <begin position="4"/>
        <end position="48"/>
    </location>
</feature>
<evidence type="ECO:0000256" key="1">
    <source>
        <dbReference type="SAM" id="Phobius"/>
    </source>
</evidence>
<dbReference type="EMBL" id="LRQT01000013">
    <property type="protein sequence ID" value="KXA65099.1"/>
    <property type="molecule type" value="Genomic_DNA"/>
</dbReference>
<proteinExistence type="predicted"/>
<dbReference type="InterPro" id="IPR025874">
    <property type="entry name" value="DZR"/>
</dbReference>
<gene>
    <name evidence="3" type="ORF">HMPREF3233_00613</name>
</gene>
<protein>
    <recommendedName>
        <fullName evidence="2">DZANK-type domain-containing protein</fullName>
    </recommendedName>
</protein>
<dbReference type="AlphaFoldDB" id="A0A133S5Y3"/>
<dbReference type="InterPro" id="IPR024422">
    <property type="entry name" value="Protein_unknown_function_OB"/>
</dbReference>
<evidence type="ECO:0000313" key="3">
    <source>
        <dbReference type="EMBL" id="KXA65099.1"/>
    </source>
</evidence>
<name>A0A133S5Y3_9FIRM</name>
<dbReference type="PATRIC" id="fig|39777.7.peg.602"/>
<feature type="transmembrane region" description="Helical" evidence="1">
    <location>
        <begin position="69"/>
        <end position="90"/>
    </location>
</feature>
<dbReference type="Pfam" id="PF12773">
    <property type="entry name" value="DZR"/>
    <property type="match status" value="1"/>
</dbReference>
<accession>A0A133S5Y3</accession>
<dbReference type="Pfam" id="PF12869">
    <property type="entry name" value="tRNA_anti-like"/>
    <property type="match status" value="1"/>
</dbReference>
<evidence type="ECO:0000259" key="2">
    <source>
        <dbReference type="Pfam" id="PF12773"/>
    </source>
</evidence>
<dbReference type="Proteomes" id="UP000070226">
    <property type="component" value="Unassembled WGS sequence"/>
</dbReference>
<reference evidence="3 4" key="1">
    <citation type="submission" date="2016-01" db="EMBL/GenBank/DDBJ databases">
        <authorList>
            <person name="Oliw E.H."/>
        </authorList>
    </citation>
    <scope>NUCLEOTIDE SEQUENCE [LARGE SCALE GENOMIC DNA]</scope>
    <source>
        <strain evidence="3 4">CMW7756B</strain>
    </source>
</reference>
<comment type="caution">
    <text evidence="3">The sequence shown here is derived from an EMBL/GenBank/DDBJ whole genome shotgun (WGS) entry which is preliminary data.</text>
</comment>
<sequence>MRQCTRCGAEWKEGAKFCVKCGAAEERNLCPSCGAAVPNDSRFCTKCGYEMNIPTMQHFKNNITGSSKIVKYAIGAVVLLAIIIGIAIAVHSSSGSTGPNGTVISVKAKDMADDYIRDQASAETKYKDHKIAINGKVVDKFQFKNSNNYGIVIYQIDAAGKKYSVMVDVDPKLVKSLNGLNIGDFITVEGKSYGIVKQDNPTDITIQINAEKINE</sequence>
<keyword evidence="1" id="KW-0472">Membrane</keyword>
<evidence type="ECO:0000313" key="4">
    <source>
        <dbReference type="Proteomes" id="UP000070226"/>
    </source>
</evidence>
<keyword evidence="1" id="KW-0812">Transmembrane</keyword>